<dbReference type="InterPro" id="IPR057397">
    <property type="entry name" value="HEAT_5MP1_2"/>
</dbReference>
<dbReference type="GO" id="GO:0016020">
    <property type="term" value="C:membrane"/>
    <property type="evidence" value="ECO:0007669"/>
    <property type="project" value="TreeGrafter"/>
</dbReference>
<name>A0AAV7K813_9METZ</name>
<dbReference type="InterPro" id="IPR051245">
    <property type="entry name" value="eIF5-mimic_regulator"/>
</dbReference>
<dbReference type="GO" id="GO:0005737">
    <property type="term" value="C:cytoplasm"/>
    <property type="evidence" value="ECO:0007669"/>
    <property type="project" value="TreeGrafter"/>
</dbReference>
<evidence type="ECO:0000313" key="4">
    <source>
        <dbReference type="Proteomes" id="UP001165289"/>
    </source>
</evidence>
<dbReference type="EMBL" id="JAKMXF010000133">
    <property type="protein sequence ID" value="KAI6656830.1"/>
    <property type="molecule type" value="Genomic_DNA"/>
</dbReference>
<evidence type="ECO:0000256" key="1">
    <source>
        <dbReference type="SAM" id="MobiDB-lite"/>
    </source>
</evidence>
<feature type="domain" description="W2" evidence="2">
    <location>
        <begin position="248"/>
        <end position="434"/>
    </location>
</feature>
<proteinExistence type="predicted"/>
<dbReference type="InterPro" id="IPR016024">
    <property type="entry name" value="ARM-type_fold"/>
</dbReference>
<keyword evidence="4" id="KW-1185">Reference proteome</keyword>
<dbReference type="Pfam" id="PF02020">
    <property type="entry name" value="W2"/>
    <property type="match status" value="1"/>
</dbReference>
<dbReference type="AlphaFoldDB" id="A0AAV7K813"/>
<dbReference type="Gene3D" id="1.25.40.180">
    <property type="match status" value="1"/>
</dbReference>
<dbReference type="PANTHER" id="PTHR14208:SF2">
    <property type="entry name" value="PROTEIN KRASAVIETZ"/>
    <property type="match status" value="1"/>
</dbReference>
<dbReference type="Pfam" id="PF25504">
    <property type="entry name" value="HEAT_5MP1_2"/>
    <property type="match status" value="1"/>
</dbReference>
<dbReference type="Proteomes" id="UP001165289">
    <property type="component" value="Unassembled WGS sequence"/>
</dbReference>
<dbReference type="PROSITE" id="PS51363">
    <property type="entry name" value="W2"/>
    <property type="match status" value="1"/>
</dbReference>
<gene>
    <name evidence="3" type="ORF">LOD99_16133</name>
</gene>
<dbReference type="SUPFAM" id="SSF48371">
    <property type="entry name" value="ARM repeat"/>
    <property type="match status" value="1"/>
</dbReference>
<sequence>MSNQPTASGSQAKATAGVSQAKATASVSQAKPTLAGPKIKTRKRTEVVKYDRSGFKDSILQGLSQAGDNAGLAQYLIDAGGKLNFRTYYDVLLDILIVGGVLGQGGTVQAGVTERCVFGQYDDLETIKDFNNVFIQILRRYKYLERLWEEEMKKILKFINRFDENHRSKLAKITALFLSNQLLSASILNNLHTTDILVKEGHSLTFITQVFQSWLREKDISHVSMVLRRAQLDDKLDRFFPASKSSPDEFQKHFLDNSLQPLADFQRIQVTNIHKKDLKAKFDDILTQDTPSIDELEEVAKDAQNNLIDSDICWTLWRSILPASEWNWKEEQVAEYVLTQLETYSCILQKFAQTGKSQLIFLIKLQDFCYDNIEFMQLFHKIILLLYMHDVIVEDAVLKWFYEVHIDKGKNMFLENMKRMVDWLDTALEESASDTEIVD</sequence>
<dbReference type="PANTHER" id="PTHR14208">
    <property type="entry name" value="BASIC LEUCINE ZIPPER AND W2 DOMAIN-CONTAINING PROTEIN"/>
    <property type="match status" value="1"/>
</dbReference>
<feature type="compositionally biased region" description="Polar residues" evidence="1">
    <location>
        <begin position="1"/>
        <end position="31"/>
    </location>
</feature>
<organism evidence="3 4">
    <name type="scientific">Oopsacas minuta</name>
    <dbReference type="NCBI Taxonomy" id="111878"/>
    <lineage>
        <taxon>Eukaryota</taxon>
        <taxon>Metazoa</taxon>
        <taxon>Porifera</taxon>
        <taxon>Hexactinellida</taxon>
        <taxon>Hexasterophora</taxon>
        <taxon>Lyssacinosida</taxon>
        <taxon>Leucopsacidae</taxon>
        <taxon>Oopsacas</taxon>
    </lineage>
</organism>
<evidence type="ECO:0000313" key="3">
    <source>
        <dbReference type="EMBL" id="KAI6656830.1"/>
    </source>
</evidence>
<reference evidence="3 4" key="1">
    <citation type="journal article" date="2023" name="BMC Biol.">
        <title>The compact genome of the sponge Oopsacas minuta (Hexactinellida) is lacking key metazoan core genes.</title>
        <authorList>
            <person name="Santini S."/>
            <person name="Schenkelaars Q."/>
            <person name="Jourda C."/>
            <person name="Duchesne M."/>
            <person name="Belahbib H."/>
            <person name="Rocher C."/>
            <person name="Selva M."/>
            <person name="Riesgo A."/>
            <person name="Vervoort M."/>
            <person name="Leys S.P."/>
            <person name="Kodjabachian L."/>
            <person name="Le Bivic A."/>
            <person name="Borchiellini C."/>
            <person name="Claverie J.M."/>
            <person name="Renard E."/>
        </authorList>
    </citation>
    <scope>NUCLEOTIDE SEQUENCE [LARGE SCALE GENOMIC DNA]</scope>
    <source>
        <strain evidence="3">SPO-2</strain>
    </source>
</reference>
<evidence type="ECO:0000259" key="2">
    <source>
        <dbReference type="PROSITE" id="PS51363"/>
    </source>
</evidence>
<dbReference type="InterPro" id="IPR003307">
    <property type="entry name" value="W2_domain"/>
</dbReference>
<comment type="caution">
    <text evidence="3">The sequence shown here is derived from an EMBL/GenBank/DDBJ whole genome shotgun (WGS) entry which is preliminary data.</text>
</comment>
<protein>
    <submittedName>
        <fullName evidence="3">Basic leucine zipper and W2 domain-containing protein 1-A</fullName>
    </submittedName>
</protein>
<dbReference type="SMART" id="SM00515">
    <property type="entry name" value="eIF5C"/>
    <property type="match status" value="1"/>
</dbReference>
<feature type="region of interest" description="Disordered" evidence="1">
    <location>
        <begin position="1"/>
        <end position="38"/>
    </location>
</feature>
<accession>A0AAV7K813</accession>